<comment type="pathway">
    <text evidence="2 4">Amino-acid biosynthesis; L-proline biosynthesis; L-proline from L-glutamate 5-semialdehyde: step 1/1.</text>
</comment>
<gene>
    <name evidence="2" type="primary">proC</name>
    <name evidence="7" type="ORF">JOD45_001292</name>
</gene>
<dbReference type="Gene3D" id="1.10.3730.10">
    <property type="entry name" value="ProC C-terminal domain-like"/>
    <property type="match status" value="1"/>
</dbReference>
<dbReference type="Proteomes" id="UP000808914">
    <property type="component" value="Unassembled WGS sequence"/>
</dbReference>
<comment type="function">
    <text evidence="2">Catalyzes the reduction of 1-pyrroline-5-carboxylate (PCA) to L-proline.</text>
</comment>
<keyword evidence="2 4" id="KW-0028">Amino-acid biosynthesis</keyword>
<dbReference type="InterPro" id="IPR008927">
    <property type="entry name" value="6-PGluconate_DH-like_C_sf"/>
</dbReference>
<comment type="caution">
    <text evidence="7">The sequence shown here is derived from an EMBL/GenBank/DDBJ whole genome shotgun (WGS) entry which is preliminary data.</text>
</comment>
<evidence type="ECO:0000259" key="5">
    <source>
        <dbReference type="Pfam" id="PF03807"/>
    </source>
</evidence>
<dbReference type="PANTHER" id="PTHR11645:SF49">
    <property type="entry name" value="PYRROLINE-5-CARBOXYLATE REDUCTASE 1"/>
    <property type="match status" value="1"/>
</dbReference>
<name>A0ABS2PYY5_9BACL</name>
<dbReference type="Gene3D" id="3.40.50.720">
    <property type="entry name" value="NAD(P)-binding Rossmann-like Domain"/>
    <property type="match status" value="1"/>
</dbReference>
<dbReference type="HAMAP" id="MF_01925">
    <property type="entry name" value="P5C_reductase"/>
    <property type="match status" value="1"/>
</dbReference>
<dbReference type="EC" id="1.5.1.2" evidence="2 3"/>
<comment type="catalytic activity">
    <reaction evidence="2 4">
        <text>L-proline + NADP(+) = (S)-1-pyrroline-5-carboxylate + NADPH + 2 H(+)</text>
        <dbReference type="Rhea" id="RHEA:14109"/>
        <dbReference type="ChEBI" id="CHEBI:15378"/>
        <dbReference type="ChEBI" id="CHEBI:17388"/>
        <dbReference type="ChEBI" id="CHEBI:57783"/>
        <dbReference type="ChEBI" id="CHEBI:58349"/>
        <dbReference type="ChEBI" id="CHEBI:60039"/>
        <dbReference type="EC" id="1.5.1.2"/>
    </reaction>
</comment>
<dbReference type="Pfam" id="PF14748">
    <property type="entry name" value="P5CR_dimer"/>
    <property type="match status" value="1"/>
</dbReference>
<evidence type="ECO:0000313" key="8">
    <source>
        <dbReference type="Proteomes" id="UP000808914"/>
    </source>
</evidence>
<organism evidence="7 8">
    <name type="scientific">Scopulibacillus daqui</name>
    <dbReference type="NCBI Taxonomy" id="1469162"/>
    <lineage>
        <taxon>Bacteria</taxon>
        <taxon>Bacillati</taxon>
        <taxon>Bacillota</taxon>
        <taxon>Bacilli</taxon>
        <taxon>Bacillales</taxon>
        <taxon>Sporolactobacillaceae</taxon>
        <taxon>Scopulibacillus</taxon>
    </lineage>
</organism>
<evidence type="ECO:0000256" key="3">
    <source>
        <dbReference type="NCBIfam" id="TIGR00112"/>
    </source>
</evidence>
<dbReference type="InterPro" id="IPR000304">
    <property type="entry name" value="Pyrroline-COOH_reductase"/>
</dbReference>
<evidence type="ECO:0000256" key="1">
    <source>
        <dbReference type="ARBA" id="ARBA00005525"/>
    </source>
</evidence>
<dbReference type="GO" id="GO:0004735">
    <property type="term" value="F:pyrroline-5-carboxylate reductase activity"/>
    <property type="evidence" value="ECO:0007669"/>
    <property type="project" value="UniProtKB-EC"/>
</dbReference>
<reference evidence="7 8" key="1">
    <citation type="submission" date="2021-01" db="EMBL/GenBank/DDBJ databases">
        <title>Genomic Encyclopedia of Type Strains, Phase IV (KMG-IV): sequencing the most valuable type-strain genomes for metagenomic binning, comparative biology and taxonomic classification.</title>
        <authorList>
            <person name="Goeker M."/>
        </authorList>
    </citation>
    <scope>NUCLEOTIDE SEQUENCE [LARGE SCALE GENOMIC DNA]</scope>
    <source>
        <strain evidence="7 8">DSM 28236</strain>
    </source>
</reference>
<dbReference type="InterPro" id="IPR028939">
    <property type="entry name" value="P5C_Rdtase_cat_N"/>
</dbReference>
<dbReference type="PANTHER" id="PTHR11645">
    <property type="entry name" value="PYRROLINE-5-CARBOXYLATE REDUCTASE"/>
    <property type="match status" value="1"/>
</dbReference>
<keyword evidence="2" id="KW-0963">Cytoplasm</keyword>
<evidence type="ECO:0000256" key="2">
    <source>
        <dbReference type="HAMAP-Rule" id="MF_01925"/>
    </source>
</evidence>
<evidence type="ECO:0000259" key="6">
    <source>
        <dbReference type="Pfam" id="PF14748"/>
    </source>
</evidence>
<evidence type="ECO:0000256" key="4">
    <source>
        <dbReference type="RuleBase" id="RU003903"/>
    </source>
</evidence>
<keyword evidence="8" id="KW-1185">Reference proteome</keyword>
<protein>
    <recommendedName>
        <fullName evidence="2 3">Pyrroline-5-carboxylate reductase</fullName>
        <shortName evidence="2">P5C reductase</shortName>
        <shortName evidence="2">P5CR</shortName>
        <ecNumber evidence="2 3">1.5.1.2</ecNumber>
    </recommendedName>
    <alternativeName>
        <fullName evidence="2">PCA reductase</fullName>
    </alternativeName>
</protein>
<feature type="domain" description="Pyrroline-5-carboxylate reductase catalytic N-terminal" evidence="5">
    <location>
        <begin position="5"/>
        <end position="101"/>
    </location>
</feature>
<accession>A0ABS2PYY5</accession>
<proteinExistence type="inferred from homology"/>
<dbReference type="PIRSF" id="PIRSF000193">
    <property type="entry name" value="Pyrrol-5-carb_rd"/>
    <property type="match status" value="1"/>
</dbReference>
<sequence length="273" mass="29393">MKHTMTFIGAGNMAEAIITGLLNTGCPKERIFVTNKSNNERLIYMNNNYGIGVNYDRQLQELIDQSEVVILAMKPKDLFAALDHLKSHLKSDQLIISVLAGASSKQISECLGTKNPIIRAMPNTSATVGQSATGIARGVNADDSHVRIAEEIFSAIGTTTVVDEDDLHLVTGLAGSGPAYIYRIVESLEQAAVSLGLKEEAAKALVRQVIIGAAEMLKNSDVDPGELRRKVTSPGGTTAAGLRALENHQLPKALLEAVKEATIRSQELEKQQY</sequence>
<dbReference type="NCBIfam" id="TIGR00112">
    <property type="entry name" value="proC"/>
    <property type="match status" value="1"/>
</dbReference>
<comment type="subcellular location">
    <subcellularLocation>
        <location evidence="2">Cytoplasm</location>
    </subcellularLocation>
</comment>
<comment type="catalytic activity">
    <reaction evidence="2">
        <text>L-proline + NAD(+) = (S)-1-pyrroline-5-carboxylate + NADH + 2 H(+)</text>
        <dbReference type="Rhea" id="RHEA:14105"/>
        <dbReference type="ChEBI" id="CHEBI:15378"/>
        <dbReference type="ChEBI" id="CHEBI:17388"/>
        <dbReference type="ChEBI" id="CHEBI:57540"/>
        <dbReference type="ChEBI" id="CHEBI:57945"/>
        <dbReference type="ChEBI" id="CHEBI:60039"/>
        <dbReference type="EC" id="1.5.1.2"/>
    </reaction>
</comment>
<dbReference type="InterPro" id="IPR036291">
    <property type="entry name" value="NAD(P)-bd_dom_sf"/>
</dbReference>
<comment type="similarity">
    <text evidence="1 2 4">Belongs to the pyrroline-5-carboxylate reductase family.</text>
</comment>
<keyword evidence="2 4" id="KW-0521">NADP</keyword>
<dbReference type="SUPFAM" id="SSF48179">
    <property type="entry name" value="6-phosphogluconate dehydrogenase C-terminal domain-like"/>
    <property type="match status" value="1"/>
</dbReference>
<dbReference type="InterPro" id="IPR029036">
    <property type="entry name" value="P5CR_dimer"/>
</dbReference>
<dbReference type="InterPro" id="IPR053790">
    <property type="entry name" value="P5CR-like_CS"/>
</dbReference>
<dbReference type="Pfam" id="PF03807">
    <property type="entry name" value="F420_oxidored"/>
    <property type="match status" value="1"/>
</dbReference>
<keyword evidence="2 4" id="KW-0560">Oxidoreductase</keyword>
<feature type="domain" description="Pyrroline-5-carboxylate reductase dimerisation" evidence="6">
    <location>
        <begin position="164"/>
        <end position="268"/>
    </location>
</feature>
<dbReference type="EMBL" id="JAFBER010000006">
    <property type="protein sequence ID" value="MBM7645081.1"/>
    <property type="molecule type" value="Genomic_DNA"/>
</dbReference>
<dbReference type="RefSeq" id="WP_205003022.1">
    <property type="nucleotide sequence ID" value="NZ_JAFBER010000006.1"/>
</dbReference>
<keyword evidence="2 4" id="KW-0641">Proline biosynthesis</keyword>
<evidence type="ECO:0000313" key="7">
    <source>
        <dbReference type="EMBL" id="MBM7645081.1"/>
    </source>
</evidence>
<dbReference type="SUPFAM" id="SSF51735">
    <property type="entry name" value="NAD(P)-binding Rossmann-fold domains"/>
    <property type="match status" value="1"/>
</dbReference>
<dbReference type="PROSITE" id="PS00521">
    <property type="entry name" value="P5CR"/>
    <property type="match status" value="1"/>
</dbReference>